<reference evidence="2" key="1">
    <citation type="journal article" date="2014" name="Front. Microbiol.">
        <title>High frequency of phylogenetically diverse reductive dehalogenase-homologous genes in deep subseafloor sedimentary metagenomes.</title>
        <authorList>
            <person name="Kawai M."/>
            <person name="Futagami T."/>
            <person name="Toyoda A."/>
            <person name="Takaki Y."/>
            <person name="Nishi S."/>
            <person name="Hori S."/>
            <person name="Arai W."/>
            <person name="Tsubouchi T."/>
            <person name="Morono Y."/>
            <person name="Uchiyama I."/>
            <person name="Ito T."/>
            <person name="Fujiyama A."/>
            <person name="Inagaki F."/>
            <person name="Takami H."/>
        </authorList>
    </citation>
    <scope>NUCLEOTIDE SEQUENCE</scope>
    <source>
        <strain evidence="2">Expedition CK06-06</strain>
    </source>
</reference>
<dbReference type="GO" id="GO:0050485">
    <property type="term" value="F:oxidoreductase activity, acting on X-H and Y-H to form an X-Y bond, with a disulfide as acceptor"/>
    <property type="evidence" value="ECO:0007669"/>
    <property type="project" value="InterPro"/>
</dbReference>
<dbReference type="Pfam" id="PF07355">
    <property type="entry name" value="GRDB"/>
    <property type="match status" value="1"/>
</dbReference>
<dbReference type="AlphaFoldDB" id="X0SHM4"/>
<protein>
    <recommendedName>
        <fullName evidence="3">Selenoprotein B glycine/betaine/sarcosine/D-proline reductase</fullName>
    </recommendedName>
</protein>
<comment type="caution">
    <text evidence="2">The sequence shown here is derived from an EMBL/GenBank/DDBJ whole genome shotgun (WGS) entry which is preliminary data.</text>
</comment>
<dbReference type="EMBL" id="BARS01002061">
    <property type="protein sequence ID" value="GAF80548.1"/>
    <property type="molecule type" value="Genomic_DNA"/>
</dbReference>
<proteinExistence type="predicted"/>
<evidence type="ECO:0008006" key="3">
    <source>
        <dbReference type="Google" id="ProtNLM"/>
    </source>
</evidence>
<name>X0SHM4_9ZZZZ</name>
<evidence type="ECO:0000313" key="2">
    <source>
        <dbReference type="EMBL" id="GAF80548.1"/>
    </source>
</evidence>
<sequence length="169" mass="19152">MPIDSFKYLPRLISAYYRMTERQPELPIPWTPRPSSLSECKFGLITSGGLYHKGVEPPFDIGREKQEPTWGDPTYRTLSADIQQEDVGVSHLHINTRDVISDINILLPIHRFQELVVEGQIGDLAQNAYSFMGYQGFPPDTTAWQETYGPEVAERLKAEEVDCVLLTPA</sequence>
<dbReference type="InterPro" id="IPR010187">
    <property type="entry name" value="Various_sel_PB"/>
</dbReference>
<evidence type="ECO:0000256" key="1">
    <source>
        <dbReference type="ARBA" id="ARBA00023002"/>
    </source>
</evidence>
<keyword evidence="1" id="KW-0560">Oxidoreductase</keyword>
<gene>
    <name evidence="2" type="ORF">S01H1_03847</name>
</gene>
<organism evidence="2">
    <name type="scientific">marine sediment metagenome</name>
    <dbReference type="NCBI Taxonomy" id="412755"/>
    <lineage>
        <taxon>unclassified sequences</taxon>
        <taxon>metagenomes</taxon>
        <taxon>ecological metagenomes</taxon>
    </lineage>
</organism>
<accession>X0SHM4</accession>